<dbReference type="Proteomes" id="UP000798602">
    <property type="component" value="Unassembled WGS sequence"/>
</dbReference>
<keyword evidence="2" id="KW-1003">Cell membrane</keyword>
<accession>A0ABW9ZFP1</accession>
<dbReference type="SUPFAM" id="SSF103473">
    <property type="entry name" value="MFS general substrate transporter"/>
    <property type="match status" value="1"/>
</dbReference>
<evidence type="ECO:0000256" key="4">
    <source>
        <dbReference type="ARBA" id="ARBA00022989"/>
    </source>
</evidence>
<evidence type="ECO:0000256" key="1">
    <source>
        <dbReference type="ARBA" id="ARBA00004651"/>
    </source>
</evidence>
<dbReference type="InterPro" id="IPR050189">
    <property type="entry name" value="MFS_Efflux_Transporters"/>
</dbReference>
<dbReference type="PANTHER" id="PTHR43124">
    <property type="entry name" value="PURINE EFFLUX PUMP PBUE"/>
    <property type="match status" value="1"/>
</dbReference>
<gene>
    <name evidence="8" type="ORF">GV828_10305</name>
</gene>
<organism evidence="8 9">
    <name type="scientific">Flavobacterium ichthyis</name>
    <dbReference type="NCBI Taxonomy" id="2698827"/>
    <lineage>
        <taxon>Bacteria</taxon>
        <taxon>Pseudomonadati</taxon>
        <taxon>Bacteroidota</taxon>
        <taxon>Flavobacteriia</taxon>
        <taxon>Flavobacteriales</taxon>
        <taxon>Flavobacteriaceae</taxon>
        <taxon>Flavobacterium</taxon>
    </lineage>
</organism>
<dbReference type="EMBL" id="JAABLM010000012">
    <property type="protein sequence ID" value="NBL65593.1"/>
    <property type="molecule type" value="Genomic_DNA"/>
</dbReference>
<dbReference type="RefSeq" id="WP_166537419.1">
    <property type="nucleotide sequence ID" value="NZ_JAABLM010000012.1"/>
</dbReference>
<evidence type="ECO:0000313" key="8">
    <source>
        <dbReference type="EMBL" id="NBL65593.1"/>
    </source>
</evidence>
<keyword evidence="4 6" id="KW-1133">Transmembrane helix</keyword>
<sequence length="389" mass="42814">MRSVEFIAVSAACMMLTAVGIDVMLPAFRDIRHDFGLKENAQNTAYIVTVFFWGQFFQIIFGPMSDRLGRLYVLRVGFMLYIVGSVVAALSGSLTPMIVGRFIAGAGASAVFMTIIAIVRDKFSGDKMARVMSFIFTVFLFTPVVAPFLGLAILKLSDWRTVFFVPPVFAVMVFFWSLRIEETLPSAKRSSTKAFDLFPLLHKIIKQRSFLRYTFITTLLFGGISSYVSNAEFIVSDIYKKPELFTWVFGCIGLAMAMGALLNSKLVAVYGAKKAINKLLFCYLIIAIVMLVGVGVNMLLPNIYFFFGCIALLLGINLAAEPNSSSLAMKHVGEYAGTASALYGTCFFFGGAMIGTLISYFISFGLIAMAIGFTVIGVCTFYLNIKNKE</sequence>
<feature type="transmembrane region" description="Helical" evidence="6">
    <location>
        <begin position="332"/>
        <end position="354"/>
    </location>
</feature>
<comment type="subcellular location">
    <subcellularLocation>
        <location evidence="1">Cell membrane</location>
        <topology evidence="1">Multi-pass membrane protein</topology>
    </subcellularLocation>
</comment>
<dbReference type="PANTHER" id="PTHR43124:SF3">
    <property type="entry name" value="CHLORAMPHENICOL EFFLUX PUMP RV0191"/>
    <property type="match status" value="1"/>
</dbReference>
<dbReference type="InterPro" id="IPR036259">
    <property type="entry name" value="MFS_trans_sf"/>
</dbReference>
<dbReference type="PROSITE" id="PS50850">
    <property type="entry name" value="MFS"/>
    <property type="match status" value="1"/>
</dbReference>
<keyword evidence="3 6" id="KW-0812">Transmembrane</keyword>
<dbReference type="InterPro" id="IPR020846">
    <property type="entry name" value="MFS_dom"/>
</dbReference>
<feature type="transmembrane region" description="Helical" evidence="6">
    <location>
        <begin position="210"/>
        <end position="229"/>
    </location>
</feature>
<proteinExistence type="predicted"/>
<evidence type="ECO:0000259" key="7">
    <source>
        <dbReference type="PROSITE" id="PS50850"/>
    </source>
</evidence>
<dbReference type="Gene3D" id="1.20.1720.10">
    <property type="entry name" value="Multidrug resistance protein D"/>
    <property type="match status" value="1"/>
</dbReference>
<dbReference type="InterPro" id="IPR011701">
    <property type="entry name" value="MFS"/>
</dbReference>
<evidence type="ECO:0000313" key="9">
    <source>
        <dbReference type="Proteomes" id="UP000798602"/>
    </source>
</evidence>
<feature type="transmembrane region" description="Helical" evidence="6">
    <location>
        <begin position="98"/>
        <end position="119"/>
    </location>
</feature>
<evidence type="ECO:0000256" key="2">
    <source>
        <dbReference type="ARBA" id="ARBA00022475"/>
    </source>
</evidence>
<evidence type="ECO:0000256" key="6">
    <source>
        <dbReference type="SAM" id="Phobius"/>
    </source>
</evidence>
<feature type="domain" description="Major facilitator superfamily (MFS) profile" evidence="7">
    <location>
        <begin position="6"/>
        <end position="389"/>
    </location>
</feature>
<feature type="transmembrane region" description="Helical" evidence="6">
    <location>
        <begin position="302"/>
        <end position="320"/>
    </location>
</feature>
<feature type="transmembrane region" description="Helical" evidence="6">
    <location>
        <begin position="131"/>
        <end position="153"/>
    </location>
</feature>
<dbReference type="Pfam" id="PF07690">
    <property type="entry name" value="MFS_1"/>
    <property type="match status" value="1"/>
</dbReference>
<evidence type="ECO:0000256" key="5">
    <source>
        <dbReference type="ARBA" id="ARBA00023136"/>
    </source>
</evidence>
<feature type="transmembrane region" description="Helical" evidence="6">
    <location>
        <begin position="360"/>
        <end position="383"/>
    </location>
</feature>
<evidence type="ECO:0000256" key="3">
    <source>
        <dbReference type="ARBA" id="ARBA00022692"/>
    </source>
</evidence>
<name>A0ABW9ZFP1_9FLAO</name>
<feature type="transmembrane region" description="Helical" evidence="6">
    <location>
        <begin position="244"/>
        <end position="263"/>
    </location>
</feature>
<keyword evidence="5 6" id="KW-0472">Membrane</keyword>
<comment type="caution">
    <text evidence="8">The sequence shown here is derived from an EMBL/GenBank/DDBJ whole genome shotgun (WGS) entry which is preliminary data.</text>
</comment>
<protein>
    <submittedName>
        <fullName evidence="8">MFS transporter</fullName>
    </submittedName>
</protein>
<keyword evidence="9" id="KW-1185">Reference proteome</keyword>
<feature type="transmembrane region" description="Helical" evidence="6">
    <location>
        <begin position="73"/>
        <end position="92"/>
    </location>
</feature>
<reference evidence="9" key="1">
    <citation type="submission" date="2020-01" db="EMBL/GenBank/DDBJ databases">
        <title>Sphingomonas sp. strain CSW-10.</title>
        <authorList>
            <person name="Chen W.-M."/>
        </authorList>
    </citation>
    <scope>NUCLEOTIDE SEQUENCE [LARGE SCALE GENOMIC DNA]</scope>
    <source>
        <strain evidence="9">NST-5</strain>
    </source>
</reference>
<feature type="transmembrane region" description="Helical" evidence="6">
    <location>
        <begin position="275"/>
        <end position="296"/>
    </location>
</feature>
<feature type="transmembrane region" description="Helical" evidence="6">
    <location>
        <begin position="44"/>
        <end position="61"/>
    </location>
</feature>
<feature type="transmembrane region" description="Helical" evidence="6">
    <location>
        <begin position="159"/>
        <end position="178"/>
    </location>
</feature>